<dbReference type="Proteomes" id="UP001209540">
    <property type="component" value="Unassembled WGS sequence"/>
</dbReference>
<evidence type="ECO:0000256" key="7">
    <source>
        <dbReference type="ARBA" id="ARBA00022801"/>
    </source>
</evidence>
<keyword evidence="7" id="KW-0378">Hydrolase</keyword>
<dbReference type="Gene3D" id="3.40.50.410">
    <property type="entry name" value="von Willebrand factor, type A domain"/>
    <property type="match status" value="1"/>
</dbReference>
<dbReference type="GO" id="GO:0003690">
    <property type="term" value="F:double-stranded DNA binding"/>
    <property type="evidence" value="ECO:0007669"/>
    <property type="project" value="TreeGrafter"/>
</dbReference>
<dbReference type="GO" id="GO:0043564">
    <property type="term" value="C:Ku70:Ku80 complex"/>
    <property type="evidence" value="ECO:0007669"/>
    <property type="project" value="InterPro"/>
</dbReference>
<evidence type="ECO:0000256" key="13">
    <source>
        <dbReference type="ARBA" id="ARBA00023204"/>
    </source>
</evidence>
<evidence type="ECO:0000256" key="15">
    <source>
        <dbReference type="ARBA" id="ARBA00031847"/>
    </source>
</evidence>
<dbReference type="InterPro" id="IPR036465">
    <property type="entry name" value="vWFA_dom_sf"/>
</dbReference>
<dbReference type="SUPFAM" id="SSF53300">
    <property type="entry name" value="vWA-like"/>
    <property type="match status" value="1"/>
</dbReference>
<keyword evidence="11" id="KW-0238">DNA-binding</keyword>
<keyword evidence="14" id="KW-0539">Nucleus</keyword>
<dbReference type="GO" id="GO:0004386">
    <property type="term" value="F:helicase activity"/>
    <property type="evidence" value="ECO:0007669"/>
    <property type="project" value="UniProtKB-KW"/>
</dbReference>
<dbReference type="CDD" id="cd00873">
    <property type="entry name" value="KU80"/>
    <property type="match status" value="1"/>
</dbReference>
<dbReference type="SUPFAM" id="SSF101420">
    <property type="entry name" value="C-terminal domain of Ku80"/>
    <property type="match status" value="1"/>
</dbReference>
<dbReference type="GO" id="GO:0000781">
    <property type="term" value="C:chromosome, telomeric region"/>
    <property type="evidence" value="ECO:0007669"/>
    <property type="project" value="UniProtKB-SubCell"/>
</dbReference>
<comment type="similarity">
    <text evidence="3">Belongs to the ku80 family.</text>
</comment>
<keyword evidence="10" id="KW-0158">Chromosome</keyword>
<keyword evidence="8" id="KW-0347">Helicase</keyword>
<dbReference type="InterPro" id="IPR006164">
    <property type="entry name" value="DNA_bd_Ku70/Ku80"/>
</dbReference>
<dbReference type="GO" id="GO:0016787">
    <property type="term" value="F:hydrolase activity"/>
    <property type="evidence" value="ECO:0007669"/>
    <property type="project" value="UniProtKB-KW"/>
</dbReference>
<feature type="compositionally biased region" description="Low complexity" evidence="16">
    <location>
        <begin position="301"/>
        <end position="310"/>
    </location>
</feature>
<evidence type="ECO:0000256" key="5">
    <source>
        <dbReference type="ARBA" id="ARBA00022741"/>
    </source>
</evidence>
<keyword evidence="13" id="KW-0234">DNA repair</keyword>
<dbReference type="GO" id="GO:0000723">
    <property type="term" value="P:telomere maintenance"/>
    <property type="evidence" value="ECO:0007669"/>
    <property type="project" value="InterPro"/>
</dbReference>
<dbReference type="EMBL" id="JAIXMP010000055">
    <property type="protein sequence ID" value="KAI9244988.1"/>
    <property type="molecule type" value="Genomic_DNA"/>
</dbReference>
<feature type="compositionally biased region" description="Acidic residues" evidence="16">
    <location>
        <begin position="332"/>
        <end position="341"/>
    </location>
</feature>
<dbReference type="Gene3D" id="2.40.290.10">
    <property type="match status" value="1"/>
</dbReference>
<dbReference type="InterPro" id="IPR014893">
    <property type="entry name" value="Ku_PK_bind"/>
</dbReference>
<dbReference type="InterPro" id="IPR016194">
    <property type="entry name" value="SPOC-like_C_dom_sf"/>
</dbReference>
<dbReference type="GO" id="GO:0003684">
    <property type="term" value="F:damaged DNA binding"/>
    <property type="evidence" value="ECO:0007669"/>
    <property type="project" value="InterPro"/>
</dbReference>
<evidence type="ECO:0000259" key="17">
    <source>
        <dbReference type="SMART" id="SM00559"/>
    </source>
</evidence>
<dbReference type="GO" id="GO:0006310">
    <property type="term" value="P:DNA recombination"/>
    <property type="evidence" value="ECO:0007669"/>
    <property type="project" value="UniProtKB-KW"/>
</dbReference>
<dbReference type="InterPro" id="IPR005161">
    <property type="entry name" value="Ku_N"/>
</dbReference>
<keyword evidence="12" id="KW-0233">DNA recombination</keyword>
<keyword evidence="19" id="KW-1185">Reference proteome</keyword>
<evidence type="ECO:0000256" key="6">
    <source>
        <dbReference type="ARBA" id="ARBA00022763"/>
    </source>
</evidence>
<dbReference type="PANTHER" id="PTHR12604:SF4">
    <property type="entry name" value="X-RAY REPAIR CROSS-COMPLEMENTING PROTEIN 5"/>
    <property type="match status" value="1"/>
</dbReference>
<evidence type="ECO:0000256" key="12">
    <source>
        <dbReference type="ARBA" id="ARBA00023172"/>
    </source>
</evidence>
<dbReference type="Gene3D" id="1.25.40.240">
    <property type="entry name" value="Ku, C-terminal domain"/>
    <property type="match status" value="1"/>
</dbReference>
<dbReference type="AlphaFoldDB" id="A0AAD5JX71"/>
<dbReference type="InterPro" id="IPR024193">
    <property type="entry name" value="Ku80"/>
</dbReference>
<dbReference type="PANTHER" id="PTHR12604">
    <property type="entry name" value="KU AUTOANTIGEN DNA HELICASE"/>
    <property type="match status" value="1"/>
</dbReference>
<evidence type="ECO:0000313" key="19">
    <source>
        <dbReference type="Proteomes" id="UP001209540"/>
    </source>
</evidence>
<evidence type="ECO:0000256" key="8">
    <source>
        <dbReference type="ARBA" id="ARBA00022806"/>
    </source>
</evidence>
<dbReference type="Gene3D" id="1.10.1600.10">
    <property type="match status" value="1"/>
</dbReference>
<keyword evidence="5" id="KW-0547">Nucleotide-binding</keyword>
<organism evidence="18 19">
    <name type="scientific">Phascolomyces articulosus</name>
    <dbReference type="NCBI Taxonomy" id="60185"/>
    <lineage>
        <taxon>Eukaryota</taxon>
        <taxon>Fungi</taxon>
        <taxon>Fungi incertae sedis</taxon>
        <taxon>Mucoromycota</taxon>
        <taxon>Mucoromycotina</taxon>
        <taxon>Mucoromycetes</taxon>
        <taxon>Mucorales</taxon>
        <taxon>Lichtheimiaceae</taxon>
        <taxon>Phascolomyces</taxon>
    </lineage>
</organism>
<dbReference type="InterPro" id="IPR036494">
    <property type="entry name" value="Ku_C_sf"/>
</dbReference>
<evidence type="ECO:0000256" key="10">
    <source>
        <dbReference type="ARBA" id="ARBA00022895"/>
    </source>
</evidence>
<reference evidence="18" key="1">
    <citation type="journal article" date="2022" name="IScience">
        <title>Evolution of zygomycete secretomes and the origins of terrestrial fungal ecologies.</title>
        <authorList>
            <person name="Chang Y."/>
            <person name="Wang Y."/>
            <person name="Mondo S."/>
            <person name="Ahrendt S."/>
            <person name="Andreopoulos W."/>
            <person name="Barry K."/>
            <person name="Beard J."/>
            <person name="Benny G.L."/>
            <person name="Blankenship S."/>
            <person name="Bonito G."/>
            <person name="Cuomo C."/>
            <person name="Desiro A."/>
            <person name="Gervers K.A."/>
            <person name="Hundley H."/>
            <person name="Kuo A."/>
            <person name="LaButti K."/>
            <person name="Lang B.F."/>
            <person name="Lipzen A."/>
            <person name="O'Donnell K."/>
            <person name="Pangilinan J."/>
            <person name="Reynolds N."/>
            <person name="Sandor L."/>
            <person name="Smith M.E."/>
            <person name="Tsang A."/>
            <person name="Grigoriev I.V."/>
            <person name="Stajich J.E."/>
            <person name="Spatafora J.W."/>
        </authorList>
    </citation>
    <scope>NUCLEOTIDE SEQUENCE</scope>
    <source>
        <strain evidence="18">RSA 2281</strain>
    </source>
</reference>
<dbReference type="GO" id="GO:0042162">
    <property type="term" value="F:telomeric DNA binding"/>
    <property type="evidence" value="ECO:0007669"/>
    <property type="project" value="InterPro"/>
</dbReference>
<dbReference type="Pfam" id="PF02735">
    <property type="entry name" value="Ku"/>
    <property type="match status" value="1"/>
</dbReference>
<evidence type="ECO:0000256" key="16">
    <source>
        <dbReference type="SAM" id="MobiDB-lite"/>
    </source>
</evidence>
<dbReference type="SMART" id="SM00559">
    <property type="entry name" value="Ku78"/>
    <property type="match status" value="1"/>
</dbReference>
<evidence type="ECO:0000256" key="2">
    <source>
        <dbReference type="ARBA" id="ARBA00004574"/>
    </source>
</evidence>
<gene>
    <name evidence="18" type="ORF">BDA99DRAFT_543852</name>
</gene>
<comment type="subcellular location">
    <subcellularLocation>
        <location evidence="2">Chromosome</location>
        <location evidence="2">Telomere</location>
    </subcellularLocation>
    <subcellularLocation>
        <location evidence="1">Nucleus</location>
    </subcellularLocation>
</comment>
<evidence type="ECO:0000313" key="18">
    <source>
        <dbReference type="EMBL" id="KAI9244988.1"/>
    </source>
</evidence>
<proteinExistence type="inferred from homology"/>
<reference evidence="18" key="2">
    <citation type="submission" date="2023-02" db="EMBL/GenBank/DDBJ databases">
        <authorList>
            <consortium name="DOE Joint Genome Institute"/>
            <person name="Mondo S.J."/>
            <person name="Chang Y."/>
            <person name="Wang Y."/>
            <person name="Ahrendt S."/>
            <person name="Andreopoulos W."/>
            <person name="Barry K."/>
            <person name="Beard J."/>
            <person name="Benny G.L."/>
            <person name="Blankenship S."/>
            <person name="Bonito G."/>
            <person name="Cuomo C."/>
            <person name="Desiro A."/>
            <person name="Gervers K.A."/>
            <person name="Hundley H."/>
            <person name="Kuo A."/>
            <person name="LaButti K."/>
            <person name="Lang B.F."/>
            <person name="Lipzen A."/>
            <person name="O'Donnell K."/>
            <person name="Pangilinan J."/>
            <person name="Reynolds N."/>
            <person name="Sandor L."/>
            <person name="Smith M.W."/>
            <person name="Tsang A."/>
            <person name="Grigoriev I.V."/>
            <person name="Stajich J.E."/>
            <person name="Spatafora J.W."/>
        </authorList>
    </citation>
    <scope>NUCLEOTIDE SEQUENCE</scope>
    <source>
        <strain evidence="18">RSA 2281</strain>
    </source>
</reference>
<dbReference type="GO" id="GO:0005524">
    <property type="term" value="F:ATP binding"/>
    <property type="evidence" value="ECO:0007669"/>
    <property type="project" value="UniProtKB-KW"/>
</dbReference>
<evidence type="ECO:0000256" key="3">
    <source>
        <dbReference type="ARBA" id="ARBA00007726"/>
    </source>
</evidence>
<comment type="caution">
    <text evidence="18">The sequence shown here is derived from an EMBL/GenBank/DDBJ whole genome shotgun (WGS) entry which is preliminary data.</text>
</comment>
<evidence type="ECO:0000256" key="4">
    <source>
        <dbReference type="ARBA" id="ARBA00021792"/>
    </source>
</evidence>
<dbReference type="SUPFAM" id="SSF100939">
    <property type="entry name" value="SPOC domain-like"/>
    <property type="match status" value="1"/>
</dbReference>
<accession>A0AAD5JX71</accession>
<feature type="region of interest" description="Disordered" evidence="16">
    <location>
        <begin position="290"/>
        <end position="345"/>
    </location>
</feature>
<evidence type="ECO:0000256" key="11">
    <source>
        <dbReference type="ARBA" id="ARBA00023125"/>
    </source>
</evidence>
<name>A0AAD5JX71_9FUNG</name>
<dbReference type="Pfam" id="PF08785">
    <property type="entry name" value="Ku_PK_bind"/>
    <property type="match status" value="1"/>
</dbReference>
<dbReference type="Pfam" id="PF03731">
    <property type="entry name" value="Ku_N"/>
    <property type="match status" value="1"/>
</dbReference>
<dbReference type="GO" id="GO:0006303">
    <property type="term" value="P:double-strand break repair via nonhomologous end joining"/>
    <property type="evidence" value="ECO:0007669"/>
    <property type="project" value="InterPro"/>
</dbReference>
<keyword evidence="10" id="KW-0779">Telomere</keyword>
<protein>
    <recommendedName>
        <fullName evidence="4">ATP-dependent DNA helicase II subunit 2</fullName>
    </recommendedName>
    <alternativeName>
        <fullName evidence="15">ATP-dependent DNA helicase II subunit Ku80</fullName>
    </alternativeName>
</protein>
<keyword evidence="9" id="KW-0067">ATP-binding</keyword>
<sequence>MANKKATVFILDSNPSMGKWLKIYEATAFQKSKDGIQATLEEKVLAGRKTDQVGIVIAGTEASDNYLALEQPGQYQHITVMSQIKQPDLEVLRDFVNTPLMESKANTADVFDALILTVAMIKDFVKHLKYEKRIRLYTNLEGDINWDNIEAVHDMIRNCGIELSIACLGLNDAEEAGPKAHPNVKTNLANWKQLLHNLPNAFLIDLMDAIEESRQFHKKDIRPTPVYRGYLTFGDTARYPDSSIAISVNMYAKTMEAKVPSARKWSSVSNIVESKLDNGNESHQVIAENTYRIKSKDSENNNRTGNNNNHIDNDDEDDDGNQVPSRNTNDDDHVDDDDEANEVEKESLEKAYRFGKTLVVVSSETEEHLKLKTDPCMTVLAIYPRAAFPPQMEMSNVYVIVAGSHRPLYAAKAISAFAQALERRKSVALVRYVSRENVPPKLAIIKPVLQDDVDALYFVRVPFAEDYRDFTFNPLDRVTTASGKVITEDHPLLPTQDVRDAMSSFVKNMHIKEPNASDMDKGYNDDDEEPCIDLDEIYNPHIWLTQKAMIARVLNSAAPVPELDPRLKAQFDTPAKLINKNKVNVETLKRALNIKKVDRVSKRSKYGARAEQAVPDNLLPVDQLLDAKQVPDVLIKQEEQPENEYQNFVNYQTRTISPANPVPDFNAMINNRNEDLVSSAVEQMCAMITKTVSDSFGNRDYDKAYECLVVLRKAAAKEDESETFNKYMYQLKEILDPGNPNAVRRDFWIKMKQNNMTLISKEEAPDSQITPDEAKRYLEEEQPTRETVLQQESTDMSAEDLTCIDGLNVADI</sequence>
<feature type="domain" description="Ku" evidence="17">
    <location>
        <begin position="340"/>
        <end position="478"/>
    </location>
</feature>
<evidence type="ECO:0000256" key="9">
    <source>
        <dbReference type="ARBA" id="ARBA00022840"/>
    </source>
</evidence>
<keyword evidence="6" id="KW-0227">DNA damage</keyword>
<evidence type="ECO:0000256" key="14">
    <source>
        <dbReference type="ARBA" id="ARBA00023242"/>
    </source>
</evidence>
<evidence type="ECO:0000256" key="1">
    <source>
        <dbReference type="ARBA" id="ARBA00004123"/>
    </source>
</evidence>